<sequence length="267" mass="29016">MGRRCGRRAPVDEIMENNCRGGSHTQSGKSFNALLREELSQISSSLIPDEVDEKESELDELYSIKEQNASKMNVQSPSPILNPPTHTQDDLPSTVLKTLELRHKQNANGCLGLVRLQGKESVVIPAQQTVALCGKANVNGLSTKECVLLEPPSNSFLPRGVLFSRGVVQVPSFPTQKLTVQLRNESYRDVVLQPNAVVAEVHAIESIIPQECEMGSVPAGQFTAKHLGEDKGVVMDCAAVQAVWDKHLIQQGCGTPVALVESLAMEQ</sequence>
<dbReference type="AlphaFoldDB" id="A0A3N0YY85"/>
<evidence type="ECO:0000313" key="1">
    <source>
        <dbReference type="EMBL" id="ROL51100.1"/>
    </source>
</evidence>
<reference evidence="1 2" key="1">
    <citation type="submission" date="2018-10" db="EMBL/GenBank/DDBJ databases">
        <title>Genome assembly for a Yunnan-Guizhou Plateau 3E fish, Anabarilius grahami (Regan), and its evolutionary and genetic applications.</title>
        <authorList>
            <person name="Jiang W."/>
        </authorList>
    </citation>
    <scope>NUCLEOTIDE SEQUENCE [LARGE SCALE GENOMIC DNA]</scope>
    <source>
        <strain evidence="1">AG-KIZ</strain>
        <tissue evidence="1">Muscle</tissue>
    </source>
</reference>
<name>A0A3N0YY85_ANAGA</name>
<organism evidence="1 2">
    <name type="scientific">Anabarilius grahami</name>
    <name type="common">Kanglang fish</name>
    <name type="synonym">Barilius grahami</name>
    <dbReference type="NCBI Taxonomy" id="495550"/>
    <lineage>
        <taxon>Eukaryota</taxon>
        <taxon>Metazoa</taxon>
        <taxon>Chordata</taxon>
        <taxon>Craniata</taxon>
        <taxon>Vertebrata</taxon>
        <taxon>Euteleostomi</taxon>
        <taxon>Actinopterygii</taxon>
        <taxon>Neopterygii</taxon>
        <taxon>Teleostei</taxon>
        <taxon>Ostariophysi</taxon>
        <taxon>Cypriniformes</taxon>
        <taxon>Xenocyprididae</taxon>
        <taxon>Xenocypridinae</taxon>
        <taxon>Xenocypridinae incertae sedis</taxon>
        <taxon>Anabarilius</taxon>
    </lineage>
</organism>
<keyword evidence="2" id="KW-1185">Reference proteome</keyword>
<dbReference type="EMBL" id="RJVU01019258">
    <property type="protein sequence ID" value="ROL51100.1"/>
    <property type="molecule type" value="Genomic_DNA"/>
</dbReference>
<dbReference type="Proteomes" id="UP000281406">
    <property type="component" value="Unassembled WGS sequence"/>
</dbReference>
<accession>A0A3N0YY85</accession>
<gene>
    <name evidence="1" type="ORF">DPX16_14631</name>
</gene>
<comment type="caution">
    <text evidence="1">The sequence shown here is derived from an EMBL/GenBank/DDBJ whole genome shotgun (WGS) entry which is preliminary data.</text>
</comment>
<proteinExistence type="predicted"/>
<evidence type="ECO:0000313" key="2">
    <source>
        <dbReference type="Proteomes" id="UP000281406"/>
    </source>
</evidence>
<protein>
    <submittedName>
        <fullName evidence="1">Uncharacterized protein</fullName>
    </submittedName>
</protein>